<keyword evidence="3" id="KW-1185">Reference proteome</keyword>
<feature type="signal peptide" evidence="1">
    <location>
        <begin position="1"/>
        <end position="22"/>
    </location>
</feature>
<dbReference type="EMBL" id="REGN01000210">
    <property type="protein sequence ID" value="RNA43579.1"/>
    <property type="molecule type" value="Genomic_DNA"/>
</dbReference>
<evidence type="ECO:0000256" key="1">
    <source>
        <dbReference type="SAM" id="SignalP"/>
    </source>
</evidence>
<proteinExistence type="predicted"/>
<accession>A0A3M7T6N6</accession>
<name>A0A3M7T6N6_BRAPC</name>
<protein>
    <recommendedName>
        <fullName evidence="4">Retrotransposon gag domain-containing protein</fullName>
    </recommendedName>
</protein>
<evidence type="ECO:0000313" key="2">
    <source>
        <dbReference type="EMBL" id="RNA43579.1"/>
    </source>
</evidence>
<evidence type="ECO:0000313" key="3">
    <source>
        <dbReference type="Proteomes" id="UP000276133"/>
    </source>
</evidence>
<organism evidence="2 3">
    <name type="scientific">Brachionus plicatilis</name>
    <name type="common">Marine rotifer</name>
    <name type="synonym">Brachionus muelleri</name>
    <dbReference type="NCBI Taxonomy" id="10195"/>
    <lineage>
        <taxon>Eukaryota</taxon>
        <taxon>Metazoa</taxon>
        <taxon>Spiralia</taxon>
        <taxon>Gnathifera</taxon>
        <taxon>Rotifera</taxon>
        <taxon>Eurotatoria</taxon>
        <taxon>Monogononta</taxon>
        <taxon>Pseudotrocha</taxon>
        <taxon>Ploima</taxon>
        <taxon>Brachionidae</taxon>
        <taxon>Brachionus</taxon>
    </lineage>
</organism>
<gene>
    <name evidence="2" type="ORF">BpHYR1_048951</name>
</gene>
<sequence length="269" mass="30870">MMFSHFVVVSILTVANLPNVQMVCMYNCQPSLVDLIKSFTANIFESVIGTMNWIIMNNQKEFIIALLVIIVLYLVSKGRHSKKEKTVSNSNAANSSSTNVNLVNTVHCNKKLPNKPSNDRLCDKNLAGIKIPLLTEGYSLQNWMSILRKDKQEWLEVALSNIDENVIKTFQCSINQTNEPENAKNFKNFFERNQRPNETIVAFASSLKAFVRENFPKTDLETFEGIMKERFVEGLNNSRLREKCREKVKKSNRLQLEMSFDDLLTYAID</sequence>
<comment type="caution">
    <text evidence="2">The sequence shown here is derived from an EMBL/GenBank/DDBJ whole genome shotgun (WGS) entry which is preliminary data.</text>
</comment>
<feature type="chain" id="PRO_5018120031" description="Retrotransposon gag domain-containing protein" evidence="1">
    <location>
        <begin position="23"/>
        <end position="269"/>
    </location>
</feature>
<evidence type="ECO:0008006" key="4">
    <source>
        <dbReference type="Google" id="ProtNLM"/>
    </source>
</evidence>
<reference evidence="2 3" key="1">
    <citation type="journal article" date="2018" name="Sci. Rep.">
        <title>Genomic signatures of local adaptation to the degree of environmental predictability in rotifers.</title>
        <authorList>
            <person name="Franch-Gras L."/>
            <person name="Hahn C."/>
            <person name="Garcia-Roger E.M."/>
            <person name="Carmona M.J."/>
            <person name="Serra M."/>
            <person name="Gomez A."/>
        </authorList>
    </citation>
    <scope>NUCLEOTIDE SEQUENCE [LARGE SCALE GENOMIC DNA]</scope>
    <source>
        <strain evidence="2">HYR1</strain>
    </source>
</reference>
<dbReference type="AlphaFoldDB" id="A0A3M7T6N6"/>
<keyword evidence="1" id="KW-0732">Signal</keyword>
<dbReference type="Proteomes" id="UP000276133">
    <property type="component" value="Unassembled WGS sequence"/>
</dbReference>